<dbReference type="Proteomes" id="UP000440367">
    <property type="component" value="Unassembled WGS sequence"/>
</dbReference>
<comment type="caution">
    <text evidence="1">The sequence shown here is derived from an EMBL/GenBank/DDBJ whole genome shotgun (WGS) entry which is preliminary data.</text>
</comment>
<sequence length="126" mass="14169">MFGSCKTTFRTRTALVFAHNFIYIVATRRTPTSGTSSRRKALVALSDSLGVGAESDDSDMLFEFDDGPHPRATSTASASMRRDFVLVGVLTSFAAAQREMSERDDYVHTYETRYETDRLFMHMSMC</sequence>
<proteinExistence type="predicted"/>
<evidence type="ECO:0000313" key="1">
    <source>
        <dbReference type="EMBL" id="KAE9173413.1"/>
    </source>
</evidence>
<dbReference type="AlphaFoldDB" id="A0A6A3VZC9"/>
<dbReference type="EMBL" id="QXGD01003954">
    <property type="protein sequence ID" value="KAE9173413.1"/>
    <property type="molecule type" value="Genomic_DNA"/>
</dbReference>
<protein>
    <submittedName>
        <fullName evidence="1">Uncharacterized protein</fullName>
    </submittedName>
</protein>
<evidence type="ECO:0000313" key="2">
    <source>
        <dbReference type="Proteomes" id="UP000440367"/>
    </source>
</evidence>
<name>A0A6A3VZC9_9STRA</name>
<accession>A0A6A3VZC9</accession>
<organism evidence="1 2">
    <name type="scientific">Phytophthora fragariae</name>
    <dbReference type="NCBI Taxonomy" id="53985"/>
    <lineage>
        <taxon>Eukaryota</taxon>
        <taxon>Sar</taxon>
        <taxon>Stramenopiles</taxon>
        <taxon>Oomycota</taxon>
        <taxon>Peronosporomycetes</taxon>
        <taxon>Peronosporales</taxon>
        <taxon>Peronosporaceae</taxon>
        <taxon>Phytophthora</taxon>
    </lineage>
</organism>
<gene>
    <name evidence="1" type="ORF">PF002_g29314</name>
</gene>
<reference evidence="1 2" key="1">
    <citation type="submission" date="2018-08" db="EMBL/GenBank/DDBJ databases">
        <title>Genomic investigation of the strawberry pathogen Phytophthora fragariae indicates pathogenicity is determined by transcriptional variation in three key races.</title>
        <authorList>
            <person name="Adams T.M."/>
            <person name="Armitage A.D."/>
            <person name="Sobczyk M.K."/>
            <person name="Bates H.J."/>
            <person name="Dunwell J.M."/>
            <person name="Nellist C.F."/>
            <person name="Harrison R.J."/>
        </authorList>
    </citation>
    <scope>NUCLEOTIDE SEQUENCE [LARGE SCALE GENOMIC DNA]</scope>
    <source>
        <strain evidence="1 2">BC-1</strain>
    </source>
</reference>